<keyword evidence="2" id="KW-1185">Reference proteome</keyword>
<comment type="caution">
    <text evidence="1">The sequence shown here is derived from an EMBL/GenBank/DDBJ whole genome shotgun (WGS) entry which is preliminary data.</text>
</comment>
<gene>
    <name evidence="1" type="ORF">O1611_g8166</name>
</gene>
<evidence type="ECO:0000313" key="2">
    <source>
        <dbReference type="Proteomes" id="UP001153332"/>
    </source>
</evidence>
<dbReference type="Proteomes" id="UP001153332">
    <property type="component" value="Unassembled WGS sequence"/>
</dbReference>
<protein>
    <submittedName>
        <fullName evidence="1">Uncharacterized protein</fullName>
    </submittedName>
</protein>
<accession>A0ACC2JDL5</accession>
<name>A0ACC2JDL5_9PEZI</name>
<proteinExistence type="predicted"/>
<dbReference type="EMBL" id="JAPUUL010002341">
    <property type="protein sequence ID" value="KAJ8125476.1"/>
    <property type="molecule type" value="Genomic_DNA"/>
</dbReference>
<sequence>MSTLRNAVNRRVHRERDQLQDRKNRYGLLEKHKDYRLRAQDHNRKKAQIKSLRKKAEDRNEDVSSQYPTPI</sequence>
<reference evidence="1" key="1">
    <citation type="submission" date="2022-12" db="EMBL/GenBank/DDBJ databases">
        <title>Genome Sequence of Lasiodiplodia mahajangana.</title>
        <authorList>
            <person name="Buettner E."/>
        </authorList>
    </citation>
    <scope>NUCLEOTIDE SEQUENCE</scope>
    <source>
        <strain evidence="1">VT137</strain>
    </source>
</reference>
<organism evidence="1 2">
    <name type="scientific">Lasiodiplodia mahajangana</name>
    <dbReference type="NCBI Taxonomy" id="1108764"/>
    <lineage>
        <taxon>Eukaryota</taxon>
        <taxon>Fungi</taxon>
        <taxon>Dikarya</taxon>
        <taxon>Ascomycota</taxon>
        <taxon>Pezizomycotina</taxon>
        <taxon>Dothideomycetes</taxon>
        <taxon>Dothideomycetes incertae sedis</taxon>
        <taxon>Botryosphaeriales</taxon>
        <taxon>Botryosphaeriaceae</taxon>
        <taxon>Lasiodiplodia</taxon>
    </lineage>
</organism>
<evidence type="ECO:0000313" key="1">
    <source>
        <dbReference type="EMBL" id="KAJ8125476.1"/>
    </source>
</evidence>